<dbReference type="EMBL" id="BAAAQD010000022">
    <property type="protein sequence ID" value="GAA1551963.1"/>
    <property type="molecule type" value="Genomic_DNA"/>
</dbReference>
<sequence length="133" mass="15164">MNTVSIRETRDMSLPELLAEIAASPMAGASLVAAADDLRAEDRRFNRWVYGRKGSAHTVEMWHLAALADRLHDDVETAWNTFRAATTDEVRDAERIALEALLRRLHTEQREIITTGVNTYRDPDMPDEINDWD</sequence>
<evidence type="ECO:0000313" key="2">
    <source>
        <dbReference type="Proteomes" id="UP001501470"/>
    </source>
</evidence>
<keyword evidence="2" id="KW-1185">Reference proteome</keyword>
<evidence type="ECO:0000313" key="1">
    <source>
        <dbReference type="EMBL" id="GAA1551963.1"/>
    </source>
</evidence>
<proteinExistence type="predicted"/>
<comment type="caution">
    <text evidence="1">The sequence shown here is derived from an EMBL/GenBank/DDBJ whole genome shotgun (WGS) entry which is preliminary data.</text>
</comment>
<organism evidence="1 2">
    <name type="scientific">Dactylosporangium maewongense</name>
    <dbReference type="NCBI Taxonomy" id="634393"/>
    <lineage>
        <taxon>Bacteria</taxon>
        <taxon>Bacillati</taxon>
        <taxon>Actinomycetota</taxon>
        <taxon>Actinomycetes</taxon>
        <taxon>Micromonosporales</taxon>
        <taxon>Micromonosporaceae</taxon>
        <taxon>Dactylosporangium</taxon>
    </lineage>
</organism>
<reference evidence="1 2" key="1">
    <citation type="journal article" date="2019" name="Int. J. Syst. Evol. Microbiol.">
        <title>The Global Catalogue of Microorganisms (GCM) 10K type strain sequencing project: providing services to taxonomists for standard genome sequencing and annotation.</title>
        <authorList>
            <consortium name="The Broad Institute Genomics Platform"/>
            <consortium name="The Broad Institute Genome Sequencing Center for Infectious Disease"/>
            <person name="Wu L."/>
            <person name="Ma J."/>
        </authorList>
    </citation>
    <scope>NUCLEOTIDE SEQUENCE [LARGE SCALE GENOMIC DNA]</scope>
    <source>
        <strain evidence="1 2">JCM 15933</strain>
    </source>
</reference>
<gene>
    <name evidence="1" type="ORF">GCM10009827_085760</name>
</gene>
<accession>A0ABN2C862</accession>
<dbReference type="Proteomes" id="UP001501470">
    <property type="component" value="Unassembled WGS sequence"/>
</dbReference>
<protein>
    <submittedName>
        <fullName evidence="1">Uncharacterized protein</fullName>
    </submittedName>
</protein>
<name>A0ABN2C862_9ACTN</name>